<feature type="non-terminal residue" evidence="2">
    <location>
        <position position="1"/>
    </location>
</feature>
<reference evidence="2 3" key="1">
    <citation type="submission" date="2014-04" db="EMBL/GenBank/DDBJ databases">
        <title>Genome evolution of avian class.</title>
        <authorList>
            <person name="Zhang G."/>
            <person name="Li C."/>
        </authorList>
    </citation>
    <scope>NUCLEOTIDE SEQUENCE [LARGE SCALE GENOMIC DNA]</scope>
    <source>
        <strain evidence="2">BGI_N321</strain>
    </source>
</reference>
<evidence type="ECO:0000313" key="3">
    <source>
        <dbReference type="Proteomes" id="UP000053620"/>
    </source>
</evidence>
<feature type="compositionally biased region" description="Basic and acidic residues" evidence="1">
    <location>
        <begin position="19"/>
        <end position="31"/>
    </location>
</feature>
<sequence length="196" mass="21815">AASEYNRNQEQSISAQNTEHFRASSDRRCQTDRQTQAVKMKELLESSLQQVVPLHRADPSDSCLLKDAQVKSLSTIQTPTCNQHQTVATSHSGAVDLHPPLQKEWDTSAVKSAAASDVQTQVHLPAQKQLFVEKCSEDTAQQITSITFSSRKRLQSPLTPMALVSSLTRDGLEGIMPLEVDSEKQSHDKPHWERSK</sequence>
<evidence type="ECO:0008006" key="4">
    <source>
        <dbReference type="Google" id="ProtNLM"/>
    </source>
</evidence>
<dbReference type="Proteomes" id="UP000053620">
    <property type="component" value="Unassembled WGS sequence"/>
</dbReference>
<proteinExistence type="predicted"/>
<gene>
    <name evidence="2" type="ORF">N321_03157</name>
</gene>
<feature type="non-terminal residue" evidence="2">
    <location>
        <position position="196"/>
    </location>
</feature>
<dbReference type="AlphaFoldDB" id="A0A094KDK5"/>
<evidence type="ECO:0000256" key="1">
    <source>
        <dbReference type="SAM" id="MobiDB-lite"/>
    </source>
</evidence>
<name>A0A094KDK5_ANTCR</name>
<dbReference type="EMBL" id="KL347373">
    <property type="protein sequence ID" value="KFZ56675.1"/>
    <property type="molecule type" value="Genomic_DNA"/>
</dbReference>
<feature type="region of interest" description="Disordered" evidence="1">
    <location>
        <begin position="1"/>
        <end position="33"/>
    </location>
</feature>
<keyword evidence="3" id="KW-1185">Reference proteome</keyword>
<evidence type="ECO:0000313" key="2">
    <source>
        <dbReference type="EMBL" id="KFZ56675.1"/>
    </source>
</evidence>
<feature type="compositionally biased region" description="Basic and acidic residues" evidence="1">
    <location>
        <begin position="181"/>
        <end position="196"/>
    </location>
</feature>
<protein>
    <recommendedName>
        <fullName evidence="4">Alstrom syndrome protein 1</fullName>
    </recommendedName>
</protein>
<feature type="compositionally biased region" description="Polar residues" evidence="1">
    <location>
        <begin position="1"/>
        <end position="18"/>
    </location>
</feature>
<feature type="region of interest" description="Disordered" evidence="1">
    <location>
        <begin position="177"/>
        <end position="196"/>
    </location>
</feature>
<accession>A0A094KDK5</accession>
<organism evidence="2 3">
    <name type="scientific">Antrostomus carolinensis</name>
    <name type="common">Chuck-will's-widow</name>
    <name type="synonym">Caprimulgus carolinensis</name>
    <dbReference type="NCBI Taxonomy" id="279965"/>
    <lineage>
        <taxon>Eukaryota</taxon>
        <taxon>Metazoa</taxon>
        <taxon>Chordata</taxon>
        <taxon>Craniata</taxon>
        <taxon>Vertebrata</taxon>
        <taxon>Euteleostomi</taxon>
        <taxon>Archelosauria</taxon>
        <taxon>Archosauria</taxon>
        <taxon>Dinosauria</taxon>
        <taxon>Saurischia</taxon>
        <taxon>Theropoda</taxon>
        <taxon>Coelurosauria</taxon>
        <taxon>Aves</taxon>
        <taxon>Neognathae</taxon>
        <taxon>Neoaves</taxon>
        <taxon>Strisores</taxon>
        <taxon>Caprimulgiformes</taxon>
        <taxon>Caprimulgidae</taxon>
        <taxon>Antrostomus</taxon>
    </lineage>
</organism>